<dbReference type="SMART" id="SM01265">
    <property type="entry name" value="Mab-21"/>
    <property type="match status" value="1"/>
</dbReference>
<evidence type="ECO:0008006" key="13">
    <source>
        <dbReference type="Google" id="ProtNLM"/>
    </source>
</evidence>
<evidence type="ECO:0000256" key="5">
    <source>
        <dbReference type="ARBA" id="ARBA00022723"/>
    </source>
</evidence>
<dbReference type="PANTHER" id="PTHR10656">
    <property type="entry name" value="CELL FATE DETERMINING PROTEIN MAB21-RELATED"/>
    <property type="match status" value="1"/>
</dbReference>
<evidence type="ECO:0000259" key="10">
    <source>
        <dbReference type="Pfam" id="PF20266"/>
    </source>
</evidence>
<keyword evidence="3" id="KW-0808">Transferase</keyword>
<keyword evidence="4" id="KW-0548">Nucleotidyltransferase</keyword>
<evidence type="ECO:0000256" key="6">
    <source>
        <dbReference type="ARBA" id="ARBA00022741"/>
    </source>
</evidence>
<keyword evidence="7" id="KW-0067">ATP-binding</keyword>
<proteinExistence type="inferred from homology"/>
<evidence type="ECO:0000256" key="2">
    <source>
        <dbReference type="ARBA" id="ARBA00008307"/>
    </source>
</evidence>
<gene>
    <name evidence="11" type="ORF">NP493_70g05021</name>
</gene>
<evidence type="ECO:0000313" key="12">
    <source>
        <dbReference type="Proteomes" id="UP001209878"/>
    </source>
</evidence>
<organism evidence="11 12">
    <name type="scientific">Ridgeia piscesae</name>
    <name type="common">Tubeworm</name>
    <dbReference type="NCBI Taxonomy" id="27915"/>
    <lineage>
        <taxon>Eukaryota</taxon>
        <taxon>Metazoa</taxon>
        <taxon>Spiralia</taxon>
        <taxon>Lophotrochozoa</taxon>
        <taxon>Annelida</taxon>
        <taxon>Polychaeta</taxon>
        <taxon>Sedentaria</taxon>
        <taxon>Canalipalpata</taxon>
        <taxon>Sabellida</taxon>
        <taxon>Siboglinidae</taxon>
        <taxon>Ridgeia</taxon>
    </lineage>
</organism>
<feature type="domain" description="Mab-21-like HhH/H2TH-like" evidence="10">
    <location>
        <begin position="251"/>
        <end position="332"/>
    </location>
</feature>
<evidence type="ECO:0000256" key="3">
    <source>
        <dbReference type="ARBA" id="ARBA00022679"/>
    </source>
</evidence>
<protein>
    <recommendedName>
        <fullName evidence="13">Mab-21-like HhH/H2TH-like domain-containing protein</fullName>
    </recommendedName>
</protein>
<evidence type="ECO:0000256" key="7">
    <source>
        <dbReference type="ARBA" id="ARBA00022840"/>
    </source>
</evidence>
<evidence type="ECO:0000256" key="1">
    <source>
        <dbReference type="ARBA" id="ARBA00001946"/>
    </source>
</evidence>
<evidence type="ECO:0000259" key="9">
    <source>
        <dbReference type="Pfam" id="PF03281"/>
    </source>
</evidence>
<accession>A0AAD9P9W8</accession>
<keyword evidence="6" id="KW-0547">Nucleotide-binding</keyword>
<dbReference type="Pfam" id="PF03281">
    <property type="entry name" value="Mab-21"/>
    <property type="match status" value="1"/>
</dbReference>
<evidence type="ECO:0000256" key="8">
    <source>
        <dbReference type="ARBA" id="ARBA00022842"/>
    </source>
</evidence>
<dbReference type="Gene3D" id="1.10.1410.40">
    <property type="match status" value="1"/>
</dbReference>
<dbReference type="AlphaFoldDB" id="A0AAD9P9W8"/>
<comment type="similarity">
    <text evidence="2">Belongs to the mab-21 family.</text>
</comment>
<reference evidence="11" key="1">
    <citation type="journal article" date="2023" name="Mol. Biol. Evol.">
        <title>Third-Generation Sequencing Reveals the Adaptive Role of the Epigenome in Three Deep-Sea Polychaetes.</title>
        <authorList>
            <person name="Perez M."/>
            <person name="Aroh O."/>
            <person name="Sun Y."/>
            <person name="Lan Y."/>
            <person name="Juniper S.K."/>
            <person name="Young C.R."/>
            <person name="Angers B."/>
            <person name="Qian P.Y."/>
        </authorList>
    </citation>
    <scope>NUCLEOTIDE SEQUENCE</scope>
    <source>
        <strain evidence="11">R07B-5</strain>
    </source>
</reference>
<comment type="caution">
    <text evidence="11">The sequence shown here is derived from an EMBL/GenBank/DDBJ whole genome shotgun (WGS) entry which is preliminary data.</text>
</comment>
<dbReference type="InterPro" id="IPR046903">
    <property type="entry name" value="Mab-21-like_nuc_Trfase"/>
</dbReference>
<sequence>MAGEQDKTVCNWHGDEELHQHLRNFHDSVGRFPKKETDDAREYHTKLTKNLEDELKKRNKCSRVEFTGSSYEGVKVSNNIEFDVMMILSVSHTDVKVEQTKHAGYFHLRANKENANKKTANKENANKENAYKENPKLKKMLAEKNLVSPTKAAGAFYGNVNRYVSKTKEARQRIKLKRHGPATQLEVYKHSFDDKEPWYFVDVVPAIEVTNGKTHSIYVAKSKLGDDMSWRISYSLEEKEKLVDIDRDNGCRKQVLRILKALLNREAGLQKLTSYHMKTALLHEVDAVDSWKPAELVPRVIGVLRRLYLMTKEEHFPHYFDPEINLLDEIPNPRTVTNIRDRFLRLLRCKERFMRALQYRKVAAPME</sequence>
<dbReference type="InterPro" id="IPR046906">
    <property type="entry name" value="Mab-21_HhH/H2TH-like"/>
</dbReference>
<feature type="domain" description="Mab-21-like nucleotidyltransferase" evidence="9">
    <location>
        <begin position="71"/>
        <end position="242"/>
    </location>
</feature>
<dbReference type="EMBL" id="JAODUO010000072">
    <property type="protein sequence ID" value="KAK2190682.1"/>
    <property type="molecule type" value="Genomic_DNA"/>
</dbReference>
<name>A0AAD9P9W8_RIDPI</name>
<keyword evidence="5" id="KW-0479">Metal-binding</keyword>
<evidence type="ECO:0000256" key="4">
    <source>
        <dbReference type="ARBA" id="ARBA00022695"/>
    </source>
</evidence>
<dbReference type="PANTHER" id="PTHR10656:SF42">
    <property type="entry name" value="CYCLIC GMP-AMP SYNTHASE-LIKE PROTEIN-RELATED"/>
    <property type="match status" value="1"/>
</dbReference>
<keyword evidence="12" id="KW-1185">Reference proteome</keyword>
<comment type="cofactor">
    <cofactor evidence="1">
        <name>Mg(2+)</name>
        <dbReference type="ChEBI" id="CHEBI:18420"/>
    </cofactor>
</comment>
<dbReference type="GO" id="GO:0046872">
    <property type="term" value="F:metal ion binding"/>
    <property type="evidence" value="ECO:0007669"/>
    <property type="project" value="UniProtKB-KW"/>
</dbReference>
<dbReference type="Pfam" id="PF20266">
    <property type="entry name" value="Mab-21_C"/>
    <property type="match status" value="1"/>
</dbReference>
<keyword evidence="8" id="KW-0460">Magnesium</keyword>
<dbReference type="GO" id="GO:0005524">
    <property type="term" value="F:ATP binding"/>
    <property type="evidence" value="ECO:0007669"/>
    <property type="project" value="UniProtKB-KW"/>
</dbReference>
<evidence type="ECO:0000313" key="11">
    <source>
        <dbReference type="EMBL" id="KAK2190682.1"/>
    </source>
</evidence>
<dbReference type="GO" id="GO:0016779">
    <property type="term" value="F:nucleotidyltransferase activity"/>
    <property type="evidence" value="ECO:0007669"/>
    <property type="project" value="UniProtKB-KW"/>
</dbReference>
<dbReference type="InterPro" id="IPR024810">
    <property type="entry name" value="MAB21L/cGLR"/>
</dbReference>
<dbReference type="Proteomes" id="UP001209878">
    <property type="component" value="Unassembled WGS sequence"/>
</dbReference>